<proteinExistence type="predicted"/>
<dbReference type="HOGENOM" id="CLU_2067843_0_0_2"/>
<evidence type="ECO:0000256" key="2">
    <source>
        <dbReference type="SAM" id="Phobius"/>
    </source>
</evidence>
<keyword evidence="4" id="KW-1185">Reference proteome</keyword>
<feature type="transmembrane region" description="Helical" evidence="2">
    <location>
        <begin position="94"/>
        <end position="115"/>
    </location>
</feature>
<feature type="region of interest" description="Disordered" evidence="1">
    <location>
        <begin position="68"/>
        <end position="87"/>
    </location>
</feature>
<name>D3E1S9_METRM</name>
<accession>D3E1S9</accession>
<sequence>MLDIPKEDPQVRRFIKLVKEEGYSYEKALEEVGADYIDERDWEYFGFNQREGDYRDFYNLRHPPKEHHYLSGSNSSSGSSSNKRQSSKWDDLKCYMSVLGPLIIIFAIAILWGVFKGG</sequence>
<keyword evidence="2" id="KW-0812">Transmembrane</keyword>
<reference evidence="3 4" key="1">
    <citation type="journal article" date="2010" name="PLoS ONE">
        <title>The genome sequence of the rumen methanogen Methanobrevibacter ruminantium reveals new possibilities for controlling ruminant methane emissions.</title>
        <authorList>
            <person name="Leahy S.C."/>
            <person name="Kelly W.J."/>
            <person name="Altermann E."/>
            <person name="Ronimus R.S."/>
            <person name="Yeoman C.J."/>
            <person name="Pacheco D.M."/>
            <person name="Li D."/>
            <person name="Kong Z."/>
            <person name="McTavish S."/>
            <person name="Sang C."/>
            <person name="Lambie S.C."/>
            <person name="Janssen P.H."/>
            <person name="Dey D."/>
            <person name="Attwood G.T."/>
        </authorList>
    </citation>
    <scope>NUCLEOTIDE SEQUENCE [LARGE SCALE GENOMIC DNA]</scope>
    <source>
        <strain evidence="4">ATCC 35063 / DSM 1093 / JCM 13430 / OCM 146 / M1</strain>
    </source>
</reference>
<dbReference type="Proteomes" id="UP000008680">
    <property type="component" value="Chromosome"/>
</dbReference>
<protein>
    <submittedName>
        <fullName evidence="3">Uncharacterized protein</fullName>
    </submittedName>
</protein>
<evidence type="ECO:0000256" key="1">
    <source>
        <dbReference type="SAM" id="MobiDB-lite"/>
    </source>
</evidence>
<organism evidence="3 4">
    <name type="scientific">Methanobrevibacter ruminantium (strain ATCC 35063 / DSM 1093 / JCM 13430 / OCM 146 / M1)</name>
    <name type="common">Methanobacterium ruminantium</name>
    <dbReference type="NCBI Taxonomy" id="634498"/>
    <lineage>
        <taxon>Archaea</taxon>
        <taxon>Methanobacteriati</taxon>
        <taxon>Methanobacteriota</taxon>
        <taxon>Methanomada group</taxon>
        <taxon>Methanobacteria</taxon>
        <taxon>Methanobacteriales</taxon>
        <taxon>Methanobacteriaceae</taxon>
        <taxon>Methanobrevibacter</taxon>
    </lineage>
</organism>
<keyword evidence="2" id="KW-1133">Transmembrane helix</keyword>
<evidence type="ECO:0000313" key="3">
    <source>
        <dbReference type="EMBL" id="ADC46490.1"/>
    </source>
</evidence>
<keyword evidence="2" id="KW-0472">Membrane</keyword>
<dbReference type="RefSeq" id="WP_012955441.1">
    <property type="nucleotide sequence ID" value="NC_013790.1"/>
</dbReference>
<dbReference type="PATRIC" id="fig|634498.28.peg.641"/>
<gene>
    <name evidence="3" type="ordered locus">mru_0639</name>
</gene>
<dbReference type="KEGG" id="mru:mru_0639"/>
<dbReference type="GeneID" id="8770286"/>
<dbReference type="AlphaFoldDB" id="D3E1S9"/>
<dbReference type="EMBL" id="CP001719">
    <property type="protein sequence ID" value="ADC46490.1"/>
    <property type="molecule type" value="Genomic_DNA"/>
</dbReference>
<feature type="compositionally biased region" description="Low complexity" evidence="1">
    <location>
        <begin position="71"/>
        <end position="84"/>
    </location>
</feature>
<evidence type="ECO:0000313" key="4">
    <source>
        <dbReference type="Proteomes" id="UP000008680"/>
    </source>
</evidence>